<gene>
    <name evidence="2" type="ORF">IMZ08_03690</name>
</gene>
<name>A0ABR9QF98_9BACI</name>
<organism evidence="2 3">
    <name type="scientific">Litchfieldia luteola</name>
    <dbReference type="NCBI Taxonomy" id="682179"/>
    <lineage>
        <taxon>Bacteria</taxon>
        <taxon>Bacillati</taxon>
        <taxon>Bacillota</taxon>
        <taxon>Bacilli</taxon>
        <taxon>Bacillales</taxon>
        <taxon>Bacillaceae</taxon>
        <taxon>Litchfieldia</taxon>
    </lineage>
</organism>
<protein>
    <submittedName>
        <fullName evidence="2">Transposase</fullName>
    </submittedName>
</protein>
<keyword evidence="3" id="KW-1185">Reference proteome</keyword>
<proteinExistence type="predicted"/>
<dbReference type="EMBL" id="JADCLJ010000007">
    <property type="protein sequence ID" value="MBE4907161.1"/>
    <property type="molecule type" value="Genomic_DNA"/>
</dbReference>
<feature type="domain" description="Transposase IS200-like" evidence="1">
    <location>
        <begin position="9"/>
        <end position="123"/>
    </location>
</feature>
<dbReference type="Proteomes" id="UP001516662">
    <property type="component" value="Unassembled WGS sequence"/>
</dbReference>
<sequence>MSRKHRICFPGATYHITARGNRKAEIFLEREDYQKYLAIFECVHRTNPITLHSYCLMPNHVHLLIETDNLPISLFMKELQSRYAIYFNRKYDLVGHVFQGRYGAQLIDSVTYFLEVTRYIHRNPLEANLVLDPANYSWSSYPAYLSKVQHPLIKTTKTLSYFQNPRYMTYKEYVEKEDKQVGEVGRLLQK</sequence>
<evidence type="ECO:0000313" key="2">
    <source>
        <dbReference type="EMBL" id="MBE4907161.1"/>
    </source>
</evidence>
<dbReference type="RefSeq" id="WP_193534635.1">
    <property type="nucleotide sequence ID" value="NZ_JADCLJ010000007.1"/>
</dbReference>
<comment type="caution">
    <text evidence="2">The sequence shown here is derived from an EMBL/GenBank/DDBJ whole genome shotgun (WGS) entry which is preliminary data.</text>
</comment>
<dbReference type="SUPFAM" id="SSF143422">
    <property type="entry name" value="Transposase IS200-like"/>
    <property type="match status" value="1"/>
</dbReference>
<reference evidence="2 3" key="1">
    <citation type="submission" date="2020-10" db="EMBL/GenBank/DDBJ databases">
        <title>Bacillus sp. HD4P25, an endophyte from a halophyte.</title>
        <authorList>
            <person name="Sun J.-Q."/>
        </authorList>
    </citation>
    <scope>NUCLEOTIDE SEQUENCE [LARGE SCALE GENOMIC DNA]</scope>
    <source>
        <strain evidence="2 3">YIM 93174</strain>
    </source>
</reference>
<evidence type="ECO:0000313" key="3">
    <source>
        <dbReference type="Proteomes" id="UP001516662"/>
    </source>
</evidence>
<dbReference type="SMART" id="SM01321">
    <property type="entry name" value="Y1_Tnp"/>
    <property type="match status" value="1"/>
</dbReference>
<dbReference type="InterPro" id="IPR036515">
    <property type="entry name" value="Transposase_17_sf"/>
</dbReference>
<dbReference type="Gene3D" id="3.30.70.1290">
    <property type="entry name" value="Transposase IS200-like"/>
    <property type="match status" value="1"/>
</dbReference>
<dbReference type="Pfam" id="PF01797">
    <property type="entry name" value="Y1_Tnp"/>
    <property type="match status" value="1"/>
</dbReference>
<dbReference type="PANTHER" id="PTHR34322">
    <property type="entry name" value="TRANSPOSASE, Y1_TNP DOMAIN-CONTAINING"/>
    <property type="match status" value="1"/>
</dbReference>
<accession>A0ABR9QF98</accession>
<dbReference type="PANTHER" id="PTHR34322:SF2">
    <property type="entry name" value="TRANSPOSASE IS200-LIKE DOMAIN-CONTAINING PROTEIN"/>
    <property type="match status" value="1"/>
</dbReference>
<evidence type="ECO:0000259" key="1">
    <source>
        <dbReference type="SMART" id="SM01321"/>
    </source>
</evidence>
<dbReference type="InterPro" id="IPR002686">
    <property type="entry name" value="Transposase_17"/>
</dbReference>